<evidence type="ECO:0000313" key="8">
    <source>
        <dbReference type="EMBL" id="POE23305.1"/>
    </source>
</evidence>
<organism evidence="8 10">
    <name type="scientific">Pectobacterium odoriferum</name>
    <dbReference type="NCBI Taxonomy" id="78398"/>
    <lineage>
        <taxon>Bacteria</taxon>
        <taxon>Pseudomonadati</taxon>
        <taxon>Pseudomonadota</taxon>
        <taxon>Gammaproteobacteria</taxon>
        <taxon>Enterobacterales</taxon>
        <taxon>Pectobacteriaceae</taxon>
        <taxon>Pectobacterium</taxon>
    </lineage>
</organism>
<name>A0ABD6VKC2_9GAMM</name>
<evidence type="ECO:0000256" key="3">
    <source>
        <dbReference type="ARBA" id="ARBA00022989"/>
    </source>
</evidence>
<dbReference type="Gene3D" id="1.20.1720.10">
    <property type="entry name" value="Multidrug resistance protein D"/>
    <property type="match status" value="1"/>
</dbReference>
<dbReference type="EMBL" id="MTAO01000022">
    <property type="protein sequence ID" value="POE23305.1"/>
    <property type="molecule type" value="Genomic_DNA"/>
</dbReference>
<feature type="transmembrane region" description="Helical" evidence="5">
    <location>
        <begin position="12"/>
        <end position="30"/>
    </location>
</feature>
<dbReference type="InterPro" id="IPR020846">
    <property type="entry name" value="MFS_dom"/>
</dbReference>
<keyword evidence="3 5" id="KW-1133">Transmembrane helix</keyword>
<dbReference type="RefSeq" id="WP_039494397.1">
    <property type="nucleotide sequence ID" value="NZ_JACDRW010000009.1"/>
</dbReference>
<evidence type="ECO:0000256" key="4">
    <source>
        <dbReference type="ARBA" id="ARBA00023136"/>
    </source>
</evidence>
<comment type="subcellular location">
    <subcellularLocation>
        <location evidence="1">Endomembrane system</location>
        <topology evidence="1">Multi-pass membrane protein</topology>
    </subcellularLocation>
</comment>
<feature type="transmembrane region" description="Helical" evidence="5">
    <location>
        <begin position="218"/>
        <end position="244"/>
    </location>
</feature>
<feature type="domain" description="Major facilitator superfamily (MFS) profile" evidence="6">
    <location>
        <begin position="15"/>
        <end position="410"/>
    </location>
</feature>
<dbReference type="PROSITE" id="PS50850">
    <property type="entry name" value="MFS"/>
    <property type="match status" value="1"/>
</dbReference>
<feature type="transmembrane region" description="Helical" evidence="5">
    <location>
        <begin position="139"/>
        <end position="164"/>
    </location>
</feature>
<feature type="transmembrane region" description="Helical" evidence="5">
    <location>
        <begin position="256"/>
        <end position="277"/>
    </location>
</feature>
<dbReference type="GO" id="GO:0140115">
    <property type="term" value="P:export across plasma membrane"/>
    <property type="evidence" value="ECO:0007669"/>
    <property type="project" value="UniProtKB-ARBA"/>
</dbReference>
<dbReference type="Pfam" id="PF07690">
    <property type="entry name" value="MFS_1"/>
    <property type="match status" value="1"/>
</dbReference>
<dbReference type="Proteomes" id="UP000237274">
    <property type="component" value="Unassembled WGS sequence"/>
</dbReference>
<evidence type="ECO:0000313" key="7">
    <source>
        <dbReference type="EMBL" id="KGA39758.1"/>
    </source>
</evidence>
<keyword evidence="2 5" id="KW-0812">Transmembrane</keyword>
<evidence type="ECO:0000256" key="2">
    <source>
        <dbReference type="ARBA" id="ARBA00022692"/>
    </source>
</evidence>
<gene>
    <name evidence="8" type="ORF">BV926_20570</name>
    <name evidence="7" type="ORF">KU75_20910</name>
</gene>
<dbReference type="KEGG" id="pcv:BCS7_13540"/>
<feature type="transmembrane region" description="Helical" evidence="5">
    <location>
        <begin position="376"/>
        <end position="397"/>
    </location>
</feature>
<accession>A0ABD6VKC2</accession>
<dbReference type="GO" id="GO:0042908">
    <property type="term" value="P:xenobiotic transport"/>
    <property type="evidence" value="ECO:0007669"/>
    <property type="project" value="UniProtKB-ARBA"/>
</dbReference>
<evidence type="ECO:0000256" key="1">
    <source>
        <dbReference type="ARBA" id="ARBA00004127"/>
    </source>
</evidence>
<sequence length="410" mass="44620">MQRNSPLSGNQALFFPAALILFDFAAYLTTNMIQPGIIHIVNSFQADVGMASASVSLYMAGGMALQWLLGPLSDRVGRRPVLLTGSLIFTFSCIVMLFTSSMEQYLVARFVQGTSIGFISTVGYVAVQEVFGQTRAIKLMAIISSIVLIAPIIGPLAGAFLMQWLSWKMLFGLFAMMGLATWLGLLFFMPETISNRTSWRLPVREVMRDFRDVFCERTFLFGSATISCCYIPVMTWVAISPLILIDRGGFNASQFAWTQVPVFGAVILASIAVARFIRDPASPRFIWRTVPLQLAGLLILIGGDIVAPHLWLWSVVGLSVYAFGAGLIFPTLYRFTLFSNSLSKGTVSASLNMVILSSSAVAVEAARWMYLNVGKTAFDSLALVGGGAAICFLVALLRQLANRHVANAVG</sequence>
<feature type="transmembrane region" description="Helical" evidence="5">
    <location>
        <begin position="318"/>
        <end position="337"/>
    </location>
</feature>
<feature type="transmembrane region" description="Helical" evidence="5">
    <location>
        <begin position="81"/>
        <end position="100"/>
    </location>
</feature>
<keyword evidence="4 5" id="KW-0472">Membrane</keyword>
<feature type="transmembrane region" description="Helical" evidence="5">
    <location>
        <begin position="349"/>
        <end position="370"/>
    </location>
</feature>
<dbReference type="GO" id="GO:0005886">
    <property type="term" value="C:plasma membrane"/>
    <property type="evidence" value="ECO:0007669"/>
    <property type="project" value="UniProtKB-SubCell"/>
</dbReference>
<evidence type="ECO:0000313" key="9">
    <source>
        <dbReference type="Proteomes" id="UP000029447"/>
    </source>
</evidence>
<dbReference type="PROSITE" id="PS00216">
    <property type="entry name" value="SUGAR_TRANSPORT_1"/>
    <property type="match status" value="1"/>
</dbReference>
<feature type="transmembrane region" description="Helical" evidence="5">
    <location>
        <begin position="170"/>
        <end position="189"/>
    </location>
</feature>
<reference evidence="8 10" key="2">
    <citation type="submission" date="2017-01" db="EMBL/GenBank/DDBJ databases">
        <title>Comparative Genomics of 38 Pectobacterium strains comprising three species revealed the characteristics of Pectobacterium carotovorum.</title>
        <authorList>
            <person name="Xie H."/>
            <person name="Ma Y."/>
            <person name="Li X."/>
        </authorList>
    </citation>
    <scope>NUCLEOTIDE SEQUENCE [LARGE SCALE GENOMIC DNA]</scope>
    <source>
        <strain evidence="8 10">Q142</strain>
    </source>
</reference>
<dbReference type="SUPFAM" id="SSF103473">
    <property type="entry name" value="MFS general substrate transporter"/>
    <property type="match status" value="1"/>
</dbReference>
<dbReference type="PANTHER" id="PTHR23502:SF10">
    <property type="entry name" value="MULTIDRUG RESISTANCE PROTEIN MDTM"/>
    <property type="match status" value="1"/>
</dbReference>
<comment type="caution">
    <text evidence="8">The sequence shown here is derived from an EMBL/GenBank/DDBJ whole genome shotgun (WGS) entry which is preliminary data.</text>
</comment>
<evidence type="ECO:0000259" key="6">
    <source>
        <dbReference type="PROSITE" id="PS50850"/>
    </source>
</evidence>
<evidence type="ECO:0000313" key="10">
    <source>
        <dbReference type="Proteomes" id="UP000237274"/>
    </source>
</evidence>
<evidence type="ECO:0000256" key="5">
    <source>
        <dbReference type="SAM" id="Phobius"/>
    </source>
</evidence>
<dbReference type="Proteomes" id="UP000029447">
    <property type="component" value="Unassembled WGS sequence"/>
</dbReference>
<dbReference type="InterPro" id="IPR011701">
    <property type="entry name" value="MFS"/>
</dbReference>
<feature type="transmembrane region" description="Helical" evidence="5">
    <location>
        <begin position="289"/>
        <end position="312"/>
    </location>
</feature>
<dbReference type="CDD" id="cd17320">
    <property type="entry name" value="MFS_MdfA_MDR_like"/>
    <property type="match status" value="1"/>
</dbReference>
<dbReference type="InterPro" id="IPR036259">
    <property type="entry name" value="MFS_trans_sf"/>
</dbReference>
<protein>
    <submittedName>
        <fullName evidence="8">MFS transporter</fullName>
    </submittedName>
    <submittedName>
        <fullName evidence="7">Multidrug transporter</fullName>
    </submittedName>
</protein>
<dbReference type="AlphaFoldDB" id="A0ABD6VKC2"/>
<proteinExistence type="predicted"/>
<dbReference type="PANTHER" id="PTHR23502">
    <property type="entry name" value="MAJOR FACILITATOR SUPERFAMILY"/>
    <property type="match status" value="1"/>
</dbReference>
<dbReference type="InterPro" id="IPR005829">
    <property type="entry name" value="Sugar_transporter_CS"/>
</dbReference>
<feature type="transmembrane region" description="Helical" evidence="5">
    <location>
        <begin position="50"/>
        <end position="69"/>
    </location>
</feature>
<keyword evidence="9" id="KW-1185">Reference proteome</keyword>
<dbReference type="EMBL" id="JQOF01000026">
    <property type="protein sequence ID" value="KGA39758.1"/>
    <property type="molecule type" value="Genomic_DNA"/>
</dbReference>
<reference evidence="7 9" key="1">
    <citation type="submission" date="2014-08" db="EMBL/GenBank/DDBJ databases">
        <title>Genome sequences of NCPPB Pectobacterium isolates.</title>
        <authorList>
            <person name="Glover R.H."/>
            <person name="Sapp M."/>
            <person name="Elphinstone J."/>
        </authorList>
    </citation>
    <scope>NUCLEOTIDE SEQUENCE [LARGE SCALE GENOMIC DNA]</scope>
    <source>
        <strain evidence="7 9">NCPPB3841</strain>
    </source>
</reference>
<feature type="transmembrane region" description="Helical" evidence="5">
    <location>
        <begin position="106"/>
        <end position="127"/>
    </location>
</feature>